<evidence type="ECO:0000313" key="11">
    <source>
        <dbReference type="EMBL" id="QSO49522.1"/>
    </source>
</evidence>
<keyword evidence="3 9" id="KW-0548">Nucleotidyltransferase</keyword>
<comment type="function">
    <text evidence="9">Reversibly transfers an adenylyl group from ATP to 4'-phosphopantetheine, yielding dephospho-CoA (dPCoA) and pyrophosphate.</text>
</comment>
<feature type="binding site" evidence="9">
    <location>
        <position position="41"/>
    </location>
    <ligand>
        <name>substrate</name>
    </ligand>
</feature>
<evidence type="ECO:0000256" key="5">
    <source>
        <dbReference type="ARBA" id="ARBA00022840"/>
    </source>
</evidence>
<comment type="subcellular location">
    <subcellularLocation>
        <location evidence="9">Cytoplasm</location>
    </subcellularLocation>
</comment>
<dbReference type="InterPro" id="IPR014729">
    <property type="entry name" value="Rossmann-like_a/b/a_fold"/>
</dbReference>
<keyword evidence="1 9" id="KW-0963">Cytoplasm</keyword>
<evidence type="ECO:0000256" key="4">
    <source>
        <dbReference type="ARBA" id="ARBA00022741"/>
    </source>
</evidence>
<keyword evidence="5 9" id="KW-0067">ATP-binding</keyword>
<evidence type="ECO:0000256" key="3">
    <source>
        <dbReference type="ARBA" id="ARBA00022695"/>
    </source>
</evidence>
<feature type="site" description="Transition state stabilizer" evidence="9">
    <location>
        <position position="17"/>
    </location>
</feature>
<dbReference type="InterPro" id="IPR001980">
    <property type="entry name" value="PPAT"/>
</dbReference>
<dbReference type="GO" id="GO:0005737">
    <property type="term" value="C:cytoplasm"/>
    <property type="evidence" value="ECO:0007669"/>
    <property type="project" value="UniProtKB-SubCell"/>
</dbReference>
<evidence type="ECO:0000313" key="12">
    <source>
        <dbReference type="Proteomes" id="UP000663505"/>
    </source>
</evidence>
<feature type="binding site" evidence="9">
    <location>
        <position position="87"/>
    </location>
    <ligand>
        <name>substrate</name>
    </ligand>
</feature>
<dbReference type="EMBL" id="CP071182">
    <property type="protein sequence ID" value="QSO49522.1"/>
    <property type="molecule type" value="Genomic_DNA"/>
</dbReference>
<dbReference type="GO" id="GO:0004595">
    <property type="term" value="F:pantetheine-phosphate adenylyltransferase activity"/>
    <property type="evidence" value="ECO:0007669"/>
    <property type="project" value="UniProtKB-UniRule"/>
</dbReference>
<feature type="binding site" evidence="9">
    <location>
        <begin position="9"/>
        <end position="10"/>
    </location>
    <ligand>
        <name>ATP</name>
        <dbReference type="ChEBI" id="CHEBI:30616"/>
    </ligand>
</feature>
<comment type="cofactor">
    <cofactor evidence="9">
        <name>Mg(2+)</name>
        <dbReference type="ChEBI" id="CHEBI:18420"/>
    </cofactor>
</comment>
<dbReference type="Proteomes" id="UP000663505">
    <property type="component" value="Chromosome"/>
</dbReference>
<dbReference type="PRINTS" id="PR01020">
    <property type="entry name" value="LPSBIOSNTHSS"/>
</dbReference>
<name>A0A9X7W2Y0_9BACL</name>
<feature type="binding site" evidence="9">
    <location>
        <position position="9"/>
    </location>
    <ligand>
        <name>substrate</name>
    </ligand>
</feature>
<reference evidence="11 12" key="1">
    <citation type="submission" date="2021-02" db="EMBL/GenBank/DDBJ databases">
        <title>Alicyclobacillus curvatus sp. nov. and Alicyclobacillus mengziensis sp. nov., two acidophilic bacteria isolated from acid mine drainage.</title>
        <authorList>
            <person name="Huang Y."/>
        </authorList>
    </citation>
    <scope>NUCLEOTIDE SEQUENCE [LARGE SCALE GENOMIC DNA]</scope>
    <source>
        <strain evidence="11 12">S30H14</strain>
    </source>
</reference>
<dbReference type="SUPFAM" id="SSF52374">
    <property type="entry name" value="Nucleotidylyl transferase"/>
    <property type="match status" value="1"/>
</dbReference>
<comment type="similarity">
    <text evidence="9">Belongs to the bacterial CoaD family.</text>
</comment>
<sequence>MQRAIYPGSFDPMTNGHLDLITTAAKVFESVTVAVLNNPEKRCLFSVQERMDLIRQSVRGLSNVDVDSFSGLLADYAALRKTQVIVRGLRSVHDFEAEFPMAHMNRRLKHDLVTVFLPAHVEVIDISSTLVRQIAMHGGDLSGCVPHHIATALAAKFPSETPEQRGK</sequence>
<dbReference type="NCBIfam" id="TIGR01510">
    <property type="entry name" value="coaD_prev_kdtB"/>
    <property type="match status" value="1"/>
</dbReference>
<dbReference type="KEGG" id="afx:JZ786_11825"/>
<evidence type="ECO:0000256" key="8">
    <source>
        <dbReference type="ARBA" id="ARBA00029346"/>
    </source>
</evidence>
<feature type="binding site" evidence="9">
    <location>
        <position position="73"/>
    </location>
    <ligand>
        <name>substrate</name>
    </ligand>
</feature>
<evidence type="ECO:0000256" key="2">
    <source>
        <dbReference type="ARBA" id="ARBA00022679"/>
    </source>
</evidence>
<comment type="subunit">
    <text evidence="9">Homohexamer.</text>
</comment>
<keyword evidence="12" id="KW-1185">Reference proteome</keyword>
<dbReference type="PANTHER" id="PTHR21342:SF1">
    <property type="entry name" value="PHOSPHOPANTETHEINE ADENYLYLTRANSFERASE"/>
    <property type="match status" value="1"/>
</dbReference>
<keyword evidence="4 9" id="KW-0547">Nucleotide-binding</keyword>
<dbReference type="NCBIfam" id="TIGR00125">
    <property type="entry name" value="cyt_tran_rel"/>
    <property type="match status" value="1"/>
</dbReference>
<dbReference type="InterPro" id="IPR004821">
    <property type="entry name" value="Cyt_trans-like"/>
</dbReference>
<comment type="catalytic activity">
    <reaction evidence="8 9">
        <text>(R)-4'-phosphopantetheine + ATP + H(+) = 3'-dephospho-CoA + diphosphate</text>
        <dbReference type="Rhea" id="RHEA:19801"/>
        <dbReference type="ChEBI" id="CHEBI:15378"/>
        <dbReference type="ChEBI" id="CHEBI:30616"/>
        <dbReference type="ChEBI" id="CHEBI:33019"/>
        <dbReference type="ChEBI" id="CHEBI:57328"/>
        <dbReference type="ChEBI" id="CHEBI:61723"/>
        <dbReference type="EC" id="2.7.7.3"/>
    </reaction>
</comment>
<dbReference type="EC" id="2.7.7.3" evidence="9"/>
<keyword evidence="7 9" id="KW-0173">Coenzyme A biosynthesis</keyword>
<evidence type="ECO:0000256" key="6">
    <source>
        <dbReference type="ARBA" id="ARBA00022842"/>
    </source>
</evidence>
<dbReference type="GO" id="GO:0005524">
    <property type="term" value="F:ATP binding"/>
    <property type="evidence" value="ECO:0007669"/>
    <property type="project" value="UniProtKB-KW"/>
</dbReference>
<protein>
    <recommendedName>
        <fullName evidence="9">Phosphopantetheine adenylyltransferase</fullName>
        <ecNumber evidence="9">2.7.7.3</ecNumber>
    </recommendedName>
    <alternativeName>
        <fullName evidence="9">Dephospho-CoA pyrophosphorylase</fullName>
    </alternativeName>
    <alternativeName>
        <fullName evidence="9">Pantetheine-phosphate adenylyltransferase</fullName>
        <shortName evidence="9">PPAT</shortName>
    </alternativeName>
</protein>
<evidence type="ECO:0000256" key="9">
    <source>
        <dbReference type="HAMAP-Rule" id="MF_00151"/>
    </source>
</evidence>
<evidence type="ECO:0000256" key="1">
    <source>
        <dbReference type="ARBA" id="ARBA00022490"/>
    </source>
</evidence>
<keyword evidence="2 9" id="KW-0808">Transferase</keyword>
<keyword evidence="6 9" id="KW-0460">Magnesium</keyword>
<accession>A0A9X7W2Y0</accession>
<dbReference type="Gene3D" id="3.40.50.620">
    <property type="entry name" value="HUPs"/>
    <property type="match status" value="1"/>
</dbReference>
<evidence type="ECO:0000259" key="10">
    <source>
        <dbReference type="Pfam" id="PF01467"/>
    </source>
</evidence>
<feature type="domain" description="Cytidyltransferase-like" evidence="10">
    <location>
        <begin position="5"/>
        <end position="133"/>
    </location>
</feature>
<evidence type="ECO:0000256" key="7">
    <source>
        <dbReference type="ARBA" id="ARBA00022993"/>
    </source>
</evidence>
<proteinExistence type="inferred from homology"/>
<feature type="binding site" evidence="9">
    <location>
        <position position="98"/>
    </location>
    <ligand>
        <name>ATP</name>
        <dbReference type="ChEBI" id="CHEBI:30616"/>
    </ligand>
</feature>
<feature type="binding site" evidence="9">
    <location>
        <begin position="123"/>
        <end position="129"/>
    </location>
    <ligand>
        <name>ATP</name>
        <dbReference type="ChEBI" id="CHEBI:30616"/>
    </ligand>
</feature>
<feature type="binding site" evidence="9">
    <location>
        <begin position="88"/>
        <end position="90"/>
    </location>
    <ligand>
        <name>ATP</name>
        <dbReference type="ChEBI" id="CHEBI:30616"/>
    </ligand>
</feature>
<dbReference type="CDD" id="cd02163">
    <property type="entry name" value="PPAT"/>
    <property type="match status" value="1"/>
</dbReference>
<dbReference type="RefSeq" id="WP_206658832.1">
    <property type="nucleotide sequence ID" value="NZ_CP071182.1"/>
</dbReference>
<organism evidence="11 12">
    <name type="scientific">Alicyclobacillus mengziensis</name>
    <dbReference type="NCBI Taxonomy" id="2931921"/>
    <lineage>
        <taxon>Bacteria</taxon>
        <taxon>Bacillati</taxon>
        <taxon>Bacillota</taxon>
        <taxon>Bacilli</taxon>
        <taxon>Bacillales</taxon>
        <taxon>Alicyclobacillaceae</taxon>
        <taxon>Alicyclobacillus</taxon>
    </lineage>
</organism>
<dbReference type="PANTHER" id="PTHR21342">
    <property type="entry name" value="PHOSPHOPANTETHEINE ADENYLYLTRANSFERASE"/>
    <property type="match status" value="1"/>
</dbReference>
<dbReference type="Pfam" id="PF01467">
    <property type="entry name" value="CTP_transf_like"/>
    <property type="match status" value="1"/>
</dbReference>
<gene>
    <name evidence="9 11" type="primary">coaD</name>
    <name evidence="11" type="ORF">JZ786_11825</name>
</gene>
<comment type="pathway">
    <text evidence="9">Cofactor biosynthesis; coenzyme A biosynthesis; CoA from (R)-pantothenate: step 4/5.</text>
</comment>
<dbReference type="HAMAP" id="MF_00151">
    <property type="entry name" value="PPAT_bact"/>
    <property type="match status" value="1"/>
</dbReference>
<dbReference type="GO" id="GO:0015937">
    <property type="term" value="P:coenzyme A biosynthetic process"/>
    <property type="evidence" value="ECO:0007669"/>
    <property type="project" value="UniProtKB-UniRule"/>
</dbReference>
<dbReference type="AlphaFoldDB" id="A0A9X7W2Y0"/>
<feature type="binding site" evidence="9">
    <location>
        <position position="17"/>
    </location>
    <ligand>
        <name>ATP</name>
        <dbReference type="ChEBI" id="CHEBI:30616"/>
    </ligand>
</feature>